<dbReference type="Gene3D" id="3.30.40.10">
    <property type="entry name" value="Zinc/RING finger domain, C3HC4 (zinc finger)"/>
    <property type="match status" value="1"/>
</dbReference>
<name>A0AA38P174_9AGAR</name>
<evidence type="ECO:0000256" key="1">
    <source>
        <dbReference type="PROSITE-ProRule" id="PRU00175"/>
    </source>
</evidence>
<evidence type="ECO:0000313" key="5">
    <source>
        <dbReference type="Proteomes" id="UP001163846"/>
    </source>
</evidence>
<dbReference type="InterPro" id="IPR013083">
    <property type="entry name" value="Znf_RING/FYVE/PHD"/>
</dbReference>
<keyword evidence="1" id="KW-0479">Metal-binding</keyword>
<dbReference type="InterPro" id="IPR001841">
    <property type="entry name" value="Znf_RING"/>
</dbReference>
<comment type="caution">
    <text evidence="4">The sequence shown here is derived from an EMBL/GenBank/DDBJ whole genome shotgun (WGS) entry which is preliminary data.</text>
</comment>
<evidence type="ECO:0000256" key="2">
    <source>
        <dbReference type="SAM" id="Coils"/>
    </source>
</evidence>
<sequence length="277" mass="31532">MAELLCEICYQVLSLDNFWFSTCGHGYCGTCTVSLKKSRTCPSCRKPRKKSDLHKIYFALPEQHEDAFGTVSQSQTRATGNKNLCATSSSLGDAIKGLKRLTDTMADGELAQKLHEVEKDLEQGSQVISYQLRLEQDEKRALQEKVNLWARRVAQTDKVDAQSKQLKEQLDKAIRANQTAITTNKELTRRLAAEQNEIEQLRKDVIDERRWTKEREEQIHQLEQELEATKKQAKLTKKKLKHLARDSPNSAPDSVDDTLIVDPAVSPYNARLFTTNL</sequence>
<dbReference type="InterPro" id="IPR006058">
    <property type="entry name" value="2Fe2S_fd_BS"/>
</dbReference>
<feature type="coiled-coil region" evidence="2">
    <location>
        <begin position="177"/>
        <end position="246"/>
    </location>
</feature>
<dbReference type="Pfam" id="PF14634">
    <property type="entry name" value="zf-RING_5"/>
    <property type="match status" value="1"/>
</dbReference>
<dbReference type="EMBL" id="MU806557">
    <property type="protein sequence ID" value="KAJ3834261.1"/>
    <property type="molecule type" value="Genomic_DNA"/>
</dbReference>
<keyword evidence="1" id="KW-0863">Zinc-finger</keyword>
<keyword evidence="2" id="KW-0175">Coiled coil</keyword>
<reference evidence="4" key="1">
    <citation type="submission" date="2022-08" db="EMBL/GenBank/DDBJ databases">
        <authorList>
            <consortium name="DOE Joint Genome Institute"/>
            <person name="Min B."/>
            <person name="Riley R."/>
            <person name="Sierra-Patev S."/>
            <person name="Naranjo-Ortiz M."/>
            <person name="Looney B."/>
            <person name="Konkel Z."/>
            <person name="Slot J.C."/>
            <person name="Sakamoto Y."/>
            <person name="Steenwyk J.L."/>
            <person name="Rokas A."/>
            <person name="Carro J."/>
            <person name="Camarero S."/>
            <person name="Ferreira P."/>
            <person name="Molpeceres G."/>
            <person name="Ruiz-Duenas F.J."/>
            <person name="Serrano A."/>
            <person name="Henrissat B."/>
            <person name="Drula E."/>
            <person name="Hughes K.W."/>
            <person name="Mata J.L."/>
            <person name="Ishikawa N.K."/>
            <person name="Vargas-Isla R."/>
            <person name="Ushijima S."/>
            <person name="Smith C.A."/>
            <person name="Ahrendt S."/>
            <person name="Andreopoulos W."/>
            <person name="He G."/>
            <person name="Labutti K."/>
            <person name="Lipzen A."/>
            <person name="Ng V."/>
            <person name="Sandor L."/>
            <person name="Barry K."/>
            <person name="Martinez A.T."/>
            <person name="Xiao Y."/>
            <person name="Gibbons J.G."/>
            <person name="Terashima K."/>
            <person name="Hibbett D.S."/>
            <person name="Grigoriev I.V."/>
        </authorList>
    </citation>
    <scope>NUCLEOTIDE SEQUENCE</scope>
    <source>
        <strain evidence="4">TFB9207</strain>
    </source>
</reference>
<feature type="domain" description="RING-type" evidence="3">
    <location>
        <begin position="6"/>
        <end position="45"/>
    </location>
</feature>
<dbReference type="Proteomes" id="UP001163846">
    <property type="component" value="Unassembled WGS sequence"/>
</dbReference>
<dbReference type="PROSITE" id="PS00197">
    <property type="entry name" value="2FE2S_FER_1"/>
    <property type="match status" value="1"/>
</dbReference>
<dbReference type="AlphaFoldDB" id="A0AA38P174"/>
<proteinExistence type="predicted"/>
<protein>
    <recommendedName>
        <fullName evidence="3">RING-type domain-containing protein</fullName>
    </recommendedName>
</protein>
<dbReference type="PROSITE" id="PS50089">
    <property type="entry name" value="ZF_RING_2"/>
    <property type="match status" value="1"/>
</dbReference>
<evidence type="ECO:0000313" key="4">
    <source>
        <dbReference type="EMBL" id="KAJ3834261.1"/>
    </source>
</evidence>
<organism evidence="4 5">
    <name type="scientific">Lentinula raphanica</name>
    <dbReference type="NCBI Taxonomy" id="153919"/>
    <lineage>
        <taxon>Eukaryota</taxon>
        <taxon>Fungi</taxon>
        <taxon>Dikarya</taxon>
        <taxon>Basidiomycota</taxon>
        <taxon>Agaricomycotina</taxon>
        <taxon>Agaricomycetes</taxon>
        <taxon>Agaricomycetidae</taxon>
        <taxon>Agaricales</taxon>
        <taxon>Marasmiineae</taxon>
        <taxon>Omphalotaceae</taxon>
        <taxon>Lentinula</taxon>
    </lineage>
</organism>
<evidence type="ECO:0000259" key="3">
    <source>
        <dbReference type="PROSITE" id="PS50089"/>
    </source>
</evidence>
<dbReference type="SUPFAM" id="SSF57850">
    <property type="entry name" value="RING/U-box"/>
    <property type="match status" value="1"/>
</dbReference>
<dbReference type="GO" id="GO:0008270">
    <property type="term" value="F:zinc ion binding"/>
    <property type="evidence" value="ECO:0007669"/>
    <property type="project" value="UniProtKB-KW"/>
</dbReference>
<dbReference type="GO" id="GO:0051537">
    <property type="term" value="F:2 iron, 2 sulfur cluster binding"/>
    <property type="evidence" value="ECO:0007669"/>
    <property type="project" value="InterPro"/>
</dbReference>
<accession>A0AA38P174</accession>
<keyword evidence="1" id="KW-0862">Zinc</keyword>
<keyword evidence="5" id="KW-1185">Reference proteome</keyword>
<gene>
    <name evidence="4" type="ORF">F5878DRAFT_645276</name>
</gene>